<gene>
    <name evidence="2" type="ORF">WG66_5309</name>
</gene>
<reference evidence="2 3" key="1">
    <citation type="submission" date="2015-12" db="EMBL/GenBank/DDBJ databases">
        <title>Draft genome sequence of Moniliophthora roreri, the causal agent of frosty pod rot of cacao.</title>
        <authorList>
            <person name="Aime M.C."/>
            <person name="Diaz-Valderrama J.R."/>
            <person name="Kijpornyongpan T."/>
            <person name="Phillips-Mora W."/>
        </authorList>
    </citation>
    <scope>NUCLEOTIDE SEQUENCE [LARGE SCALE GENOMIC DNA]</scope>
    <source>
        <strain evidence="2 3">MCA 2952</strain>
    </source>
</reference>
<dbReference type="SUPFAM" id="SSF48576">
    <property type="entry name" value="Terpenoid synthases"/>
    <property type="match status" value="1"/>
</dbReference>
<comment type="caution">
    <text evidence="2">The sequence shown here is derived from an EMBL/GenBank/DDBJ whole genome shotgun (WGS) entry which is preliminary data.</text>
</comment>
<dbReference type="Gene3D" id="1.10.600.10">
    <property type="entry name" value="Farnesyl Diphosphate Synthase"/>
    <property type="match status" value="1"/>
</dbReference>
<name>A0A0W0G0P8_MONRR</name>
<evidence type="ECO:0000313" key="2">
    <source>
        <dbReference type="EMBL" id="KTB42122.1"/>
    </source>
</evidence>
<evidence type="ECO:0008006" key="4">
    <source>
        <dbReference type="Google" id="ProtNLM"/>
    </source>
</evidence>
<evidence type="ECO:0000313" key="3">
    <source>
        <dbReference type="Proteomes" id="UP000054988"/>
    </source>
</evidence>
<dbReference type="EMBL" id="LATX01001381">
    <property type="protein sequence ID" value="KTB42122.1"/>
    <property type="molecule type" value="Genomic_DNA"/>
</dbReference>
<dbReference type="Proteomes" id="UP000054988">
    <property type="component" value="Unassembled WGS sequence"/>
</dbReference>
<feature type="region of interest" description="Disordered" evidence="1">
    <location>
        <begin position="278"/>
        <end position="300"/>
    </location>
</feature>
<evidence type="ECO:0000256" key="1">
    <source>
        <dbReference type="SAM" id="MobiDB-lite"/>
    </source>
</evidence>
<organism evidence="2 3">
    <name type="scientific">Moniliophthora roreri</name>
    <name type="common">Frosty pod rot fungus</name>
    <name type="synonym">Monilia roreri</name>
    <dbReference type="NCBI Taxonomy" id="221103"/>
    <lineage>
        <taxon>Eukaryota</taxon>
        <taxon>Fungi</taxon>
        <taxon>Dikarya</taxon>
        <taxon>Basidiomycota</taxon>
        <taxon>Agaricomycotina</taxon>
        <taxon>Agaricomycetes</taxon>
        <taxon>Agaricomycetidae</taxon>
        <taxon>Agaricales</taxon>
        <taxon>Marasmiineae</taxon>
        <taxon>Marasmiaceae</taxon>
        <taxon>Moniliophthora</taxon>
    </lineage>
</organism>
<accession>A0A0W0G0P8</accession>
<protein>
    <recommendedName>
        <fullName evidence="4">Terpenoid synthase</fullName>
    </recommendedName>
</protein>
<proteinExistence type="predicted"/>
<dbReference type="InterPro" id="IPR008949">
    <property type="entry name" value="Isoprenoid_synthase_dom_sf"/>
</dbReference>
<dbReference type="AlphaFoldDB" id="A0A0W0G0P8"/>
<sequence length="300" mass="33718">MPIDVSVALQNFCTFSAVMHVEEPQIAATQRKIRKVFQPYMLKSLHARHYSEGPHGNLYDDVTEALPRERAGLEHEIAEHGSLTSRVEVKSCMANYFRDLAGRMMTLDLEGAPFLIGQLHQHFSEYDKRSAVHAFLSFSLFMPSPANSCIHSECSLPRPLCLGKSGVGPEQRLLVNERREENDVDEDVPIPNAVSVIMRQYGMKEKDAKLLLKGMIVEEEQIVRKLGMGILKGEISKNVRNLVVRVYFVLGANGFWSSTCPRYNGSITSLRGRTLNSKVSFPRPGPRASHEINRDTINGH</sequence>